<dbReference type="EMBL" id="JANAKD010003665">
    <property type="protein sequence ID" value="KAJ3471988.1"/>
    <property type="molecule type" value="Genomic_DNA"/>
</dbReference>
<keyword evidence="2" id="KW-1185">Reference proteome</keyword>
<name>A0ACC1QCY1_9HYPO</name>
<reference evidence="1" key="1">
    <citation type="submission" date="2022-07" db="EMBL/GenBank/DDBJ databases">
        <title>Genome Sequence of Lecanicillium saksenae.</title>
        <authorList>
            <person name="Buettner E."/>
        </authorList>
    </citation>
    <scope>NUCLEOTIDE SEQUENCE</scope>
    <source>
        <strain evidence="1">VT-O1</strain>
    </source>
</reference>
<dbReference type="Proteomes" id="UP001148737">
    <property type="component" value="Unassembled WGS sequence"/>
</dbReference>
<gene>
    <name evidence="1" type="ORF">NLG97_g11385</name>
</gene>
<sequence length="71" mass="7806">MANSSAASGFEDPEELCFFAHSLEGTFYDPEALTASKLRQPVPRDLPPHLDASVFTFKDAFEDLLATSQAR</sequence>
<protein>
    <submittedName>
        <fullName evidence="1">Uncharacterized protein</fullName>
    </submittedName>
</protein>
<accession>A0ACC1QCY1</accession>
<evidence type="ECO:0000313" key="2">
    <source>
        <dbReference type="Proteomes" id="UP001148737"/>
    </source>
</evidence>
<organism evidence="1 2">
    <name type="scientific">Lecanicillium saksenae</name>
    <dbReference type="NCBI Taxonomy" id="468837"/>
    <lineage>
        <taxon>Eukaryota</taxon>
        <taxon>Fungi</taxon>
        <taxon>Dikarya</taxon>
        <taxon>Ascomycota</taxon>
        <taxon>Pezizomycotina</taxon>
        <taxon>Sordariomycetes</taxon>
        <taxon>Hypocreomycetidae</taxon>
        <taxon>Hypocreales</taxon>
        <taxon>Cordycipitaceae</taxon>
        <taxon>Lecanicillium</taxon>
    </lineage>
</organism>
<proteinExistence type="predicted"/>
<evidence type="ECO:0000313" key="1">
    <source>
        <dbReference type="EMBL" id="KAJ3471988.1"/>
    </source>
</evidence>
<comment type="caution">
    <text evidence="1">The sequence shown here is derived from an EMBL/GenBank/DDBJ whole genome shotgun (WGS) entry which is preliminary data.</text>
</comment>